<feature type="domain" description="Peptidase M16 C-terminal" evidence="1">
    <location>
        <begin position="198"/>
        <end position="374"/>
    </location>
</feature>
<keyword evidence="3" id="KW-1185">Reference proteome</keyword>
<name>A0A401XMI4_9FLAO</name>
<reference evidence="2 3" key="1">
    <citation type="submission" date="2018-11" db="EMBL/GenBank/DDBJ databases">
        <title>Schleiferia aggregans sp. nov., a moderately thermophilic heterotrophic bacterium isolated from microbial mats at a terrestrial hot spring.</title>
        <authorList>
            <person name="Iino T."/>
            <person name="Ohkuma M."/>
            <person name="Haruta S."/>
        </authorList>
    </citation>
    <scope>NUCLEOTIDE SEQUENCE [LARGE SCALE GENOMIC DNA]</scope>
    <source>
        <strain evidence="2 3">LA</strain>
    </source>
</reference>
<dbReference type="SUPFAM" id="SSF63411">
    <property type="entry name" value="LuxS/MPP-like metallohydrolase"/>
    <property type="match status" value="2"/>
</dbReference>
<dbReference type="RefSeq" id="WP_124398261.1">
    <property type="nucleotide sequence ID" value="NZ_BHZE01000018.1"/>
</dbReference>
<gene>
    <name evidence="2" type="ORF">JCM31826_16800</name>
</gene>
<dbReference type="Gene3D" id="2.50.20.10">
    <property type="entry name" value="Lipoprotein localisation LolA/LolB/LppX"/>
    <property type="match status" value="1"/>
</dbReference>
<dbReference type="GO" id="GO:0046872">
    <property type="term" value="F:metal ion binding"/>
    <property type="evidence" value="ECO:0007669"/>
    <property type="project" value="InterPro"/>
</dbReference>
<proteinExistence type="predicted"/>
<dbReference type="EMBL" id="BHZE01000018">
    <property type="protein sequence ID" value="GCD78198.1"/>
    <property type="molecule type" value="Genomic_DNA"/>
</dbReference>
<comment type="caution">
    <text evidence="2">The sequence shown here is derived from an EMBL/GenBank/DDBJ whole genome shotgun (WGS) entry which is preliminary data.</text>
</comment>
<dbReference type="PANTHER" id="PTHR11851:SF224">
    <property type="entry name" value="PROCESSING PROTEASE"/>
    <property type="match status" value="1"/>
</dbReference>
<evidence type="ECO:0000313" key="3">
    <source>
        <dbReference type="Proteomes" id="UP000286715"/>
    </source>
</evidence>
<organism evidence="2 3">
    <name type="scientific">Thermaurantimonas aggregans</name>
    <dbReference type="NCBI Taxonomy" id="2173829"/>
    <lineage>
        <taxon>Bacteria</taxon>
        <taxon>Pseudomonadati</taxon>
        <taxon>Bacteroidota</taxon>
        <taxon>Flavobacteriia</taxon>
        <taxon>Flavobacteriales</taxon>
        <taxon>Schleiferiaceae</taxon>
        <taxon>Thermaurantimonas</taxon>
    </lineage>
</organism>
<dbReference type="Pfam" id="PF05193">
    <property type="entry name" value="Peptidase_M16_C"/>
    <property type="match status" value="1"/>
</dbReference>
<evidence type="ECO:0000313" key="2">
    <source>
        <dbReference type="EMBL" id="GCD78198.1"/>
    </source>
</evidence>
<dbReference type="AlphaFoldDB" id="A0A401XMI4"/>
<dbReference type="InterPro" id="IPR007863">
    <property type="entry name" value="Peptidase_M16_C"/>
</dbReference>
<dbReference type="InterPro" id="IPR050361">
    <property type="entry name" value="MPP/UQCRC_Complex"/>
</dbReference>
<evidence type="ECO:0000259" key="1">
    <source>
        <dbReference type="Pfam" id="PF05193"/>
    </source>
</evidence>
<dbReference type="Proteomes" id="UP000286715">
    <property type="component" value="Unassembled WGS sequence"/>
</dbReference>
<dbReference type="InterPro" id="IPR011249">
    <property type="entry name" value="Metalloenz_LuxS/M16"/>
</dbReference>
<dbReference type="PANTHER" id="PTHR11851">
    <property type="entry name" value="METALLOPROTEASE"/>
    <property type="match status" value="1"/>
</dbReference>
<accession>A0A401XMI4</accession>
<dbReference type="OrthoDB" id="9811314at2"/>
<protein>
    <recommendedName>
        <fullName evidence="1">Peptidase M16 C-terminal domain-containing protein</fullName>
    </recommendedName>
</protein>
<dbReference type="Gene3D" id="3.30.830.10">
    <property type="entry name" value="Metalloenzyme, LuxS/M16 peptidase-like"/>
    <property type="match status" value="2"/>
</dbReference>
<sequence length="691" mass="77385">MKKYVLAIVALMMTEVTLSQPLDRSKRPEPGPAREIQLGDYKTFTLKNGLKVIVVENRKLPRLSLNLVLTYDPVREGNLAGLGSITGELIKNGSINLPKDKFNEEVDFIGASLSTYSTGAFISGLSRTNEKLFQLLAEVVIQPAMNADDFERIKLNTLSGLQSVVDNPSSIRTNVTNVSFFGKDHPYGEVETEESVTKITLDDCKRFHQTYFRPNVAILAIVGDINMKDARRLAQKYFGKWQKGNVPTAKYPFPAKPQSPMVHFSNRNASVQSAIHVGNVIDLPPGHPDAVRMRVANQILGGNEGRLFLNLRETRGYTYGAYSRYNTDPLVGSFYASAEVRNEVTDSAITEIIKEIRRMCDELVSPEELDLAKKFISGTFGLSLENPQTISRFAIDIERYNLPKDYYKNYLKALNAVTAEDVRNVARKYFDANRLHIVVVGKAADVASKLSPFGPIKYYDAFGREVKATASTQTDMAADEIIRRYIAALGSESAISRIKDLVTEYNAEIKGMPFKAQLIIKKRFSNPPMMSNEIVAEGMGTLQKTTFDGKRARTTSMMGDSDIPEDQLDDMRMQALLISETEYLKSGFTLRTTGIEEINGRPAYVVEVKDKNGKTTLEYYDTETFLKVKQEYTMETPQGKLNIFVEMSDYRDVEGFKIPGKIRQGQGPQTITLTFSNARINTGLKAEDFKL</sequence>